<evidence type="ECO:0000256" key="1">
    <source>
        <dbReference type="SAM" id="MobiDB-lite"/>
    </source>
</evidence>
<reference evidence="3" key="1">
    <citation type="submission" date="2025-08" db="UniProtKB">
        <authorList>
            <consortium name="RefSeq"/>
        </authorList>
    </citation>
    <scope>IDENTIFICATION</scope>
    <source>
        <tissue evidence="3">Whole organism</tissue>
    </source>
</reference>
<organism evidence="2 3">
    <name type="scientific">Frankliniella occidentalis</name>
    <name type="common">Western flower thrips</name>
    <name type="synonym">Euthrips occidentalis</name>
    <dbReference type="NCBI Taxonomy" id="133901"/>
    <lineage>
        <taxon>Eukaryota</taxon>
        <taxon>Metazoa</taxon>
        <taxon>Ecdysozoa</taxon>
        <taxon>Arthropoda</taxon>
        <taxon>Hexapoda</taxon>
        <taxon>Insecta</taxon>
        <taxon>Pterygota</taxon>
        <taxon>Neoptera</taxon>
        <taxon>Paraneoptera</taxon>
        <taxon>Thysanoptera</taxon>
        <taxon>Terebrantia</taxon>
        <taxon>Thripoidea</taxon>
        <taxon>Thripidae</taxon>
        <taxon>Frankliniella</taxon>
    </lineage>
</organism>
<name>A0A9C6X507_FRAOC</name>
<protein>
    <submittedName>
        <fullName evidence="3">Uncharacterized protein LOC127750805</fullName>
    </submittedName>
</protein>
<proteinExistence type="predicted"/>
<dbReference type="KEGG" id="foc:127750805"/>
<evidence type="ECO:0000313" key="2">
    <source>
        <dbReference type="Proteomes" id="UP000504606"/>
    </source>
</evidence>
<evidence type="ECO:0000313" key="3">
    <source>
        <dbReference type="RefSeq" id="XP_052129257.1"/>
    </source>
</evidence>
<dbReference type="OrthoDB" id="3249161at2759"/>
<dbReference type="AlphaFoldDB" id="A0A9C6X507"/>
<keyword evidence="2" id="KW-1185">Reference proteome</keyword>
<dbReference type="RefSeq" id="XP_052129257.1">
    <property type="nucleotide sequence ID" value="XM_052273297.1"/>
</dbReference>
<gene>
    <name evidence="3" type="primary">LOC127750805</name>
</gene>
<dbReference type="Proteomes" id="UP000504606">
    <property type="component" value="Unplaced"/>
</dbReference>
<dbReference type="GeneID" id="127750805"/>
<sequence length="128" mass="13837">MVTPVGVMVTSTPSTVTPASVTHLASFQSNTPARRKVLSNWLPSPLPSTPGASGGISSIQPNSNTSIQAADKRFFELAKNGQLHVLNVSQLKEFLRSKKHFAGKKDVHITGKKEVLISRIIIFFNLGQ</sequence>
<accession>A0A9C6X507</accession>
<feature type="region of interest" description="Disordered" evidence="1">
    <location>
        <begin position="39"/>
        <end position="63"/>
    </location>
</feature>